<accession>A0A3M2HHF3</accession>
<evidence type="ECO:0000313" key="7">
    <source>
        <dbReference type="EMBL" id="RMH89146.1"/>
    </source>
</evidence>
<dbReference type="PROSITE" id="PS51257">
    <property type="entry name" value="PROKAR_LIPOPROTEIN"/>
    <property type="match status" value="1"/>
</dbReference>
<dbReference type="PANTHER" id="PTHR30158:SF26">
    <property type="entry name" value="RESISTANCE-NODULATION-CELL DIVISION (RND) MULTIDRUG EFFLUX MEMBRANE FUSION PROTEIN MEXE"/>
    <property type="match status" value="1"/>
</dbReference>
<keyword evidence="3" id="KW-0175">Coiled coil</keyword>
<evidence type="ECO:0000259" key="6">
    <source>
        <dbReference type="Pfam" id="PF25967"/>
    </source>
</evidence>
<dbReference type="GO" id="GO:0022857">
    <property type="term" value="F:transmembrane transporter activity"/>
    <property type="evidence" value="ECO:0007669"/>
    <property type="project" value="InterPro"/>
</dbReference>
<comment type="caution">
    <text evidence="7">The sequence shown here is derived from an EMBL/GenBank/DDBJ whole genome shotgun (WGS) entry which is preliminary data.</text>
</comment>
<dbReference type="PANTHER" id="PTHR30158">
    <property type="entry name" value="ACRA/E-RELATED COMPONENT OF DRUG EFFLUX TRANSPORTER"/>
    <property type="match status" value="1"/>
</dbReference>
<dbReference type="Gene3D" id="2.40.420.20">
    <property type="match status" value="1"/>
</dbReference>
<feature type="domain" description="Multidrug resistance protein MdtA-like C-terminal permuted SH3" evidence="6">
    <location>
        <begin position="299"/>
        <end position="360"/>
    </location>
</feature>
<dbReference type="OrthoDB" id="9816569at2"/>
<dbReference type="InterPro" id="IPR058626">
    <property type="entry name" value="MdtA-like_b-barrel"/>
</dbReference>
<dbReference type="InterPro" id="IPR058627">
    <property type="entry name" value="MdtA-like_C"/>
</dbReference>
<comment type="subcellular location">
    <subcellularLocation>
        <location evidence="1">Cell inner membrane</location>
        <topology evidence="1">Lipid-anchor</topology>
    </subcellularLocation>
</comment>
<dbReference type="Pfam" id="PF25944">
    <property type="entry name" value="Beta-barrel_RND"/>
    <property type="match status" value="1"/>
</dbReference>
<dbReference type="NCBIfam" id="TIGR01730">
    <property type="entry name" value="RND_mfp"/>
    <property type="match status" value="1"/>
</dbReference>
<dbReference type="InterPro" id="IPR006143">
    <property type="entry name" value="RND_pump_MFP"/>
</dbReference>
<dbReference type="FunFam" id="2.40.420.20:FF:000001">
    <property type="entry name" value="Efflux RND transporter periplasmic adaptor subunit"/>
    <property type="match status" value="1"/>
</dbReference>
<evidence type="ECO:0000256" key="2">
    <source>
        <dbReference type="ARBA" id="ARBA00009477"/>
    </source>
</evidence>
<dbReference type="Pfam" id="PF25917">
    <property type="entry name" value="BSH_RND"/>
    <property type="match status" value="1"/>
</dbReference>
<name>A0A3M2HHF3_9GAMM</name>
<sequence length="409" mass="44170">MERPLKALRYPLVAVTAALIGACGQAPEATEAAMPAPTVSVAEVIEQRVTEWDELTGRLEAPESVEIRPRVSGFIDKVAFDEGALVKKGDLLFQIDPRPFEAQVKRLQAELQQARATERRTASEAERGERLRANNAISAELADARVSAASEAKSAVAAIQAQLDAAKLDLAFTRVTAPIDGRVGSALITAGNLVNAGEALLTTLVSTDKVYAYFEADERTYLKYRELARNGTRGAETPVYLGLSSEDGHPHLGHMNFIDNHVDPRTGTIRGRAVFDNRDGSFTPGLYARLKLVGSATYDAVLIKDVAVGTDLGKKFVLVLGDDGKVNYRSIELGPKLEGMRIVRKGLEQGETIVVNGLQRVRPGTAVEPQQVPMADADTLAALKEKQRAVTAAFKTEVVDRSVTRRPSS</sequence>
<dbReference type="Gene3D" id="2.40.50.100">
    <property type="match status" value="1"/>
</dbReference>
<dbReference type="SUPFAM" id="SSF111369">
    <property type="entry name" value="HlyD-like secretion proteins"/>
    <property type="match status" value="1"/>
</dbReference>
<evidence type="ECO:0000259" key="4">
    <source>
        <dbReference type="Pfam" id="PF25917"/>
    </source>
</evidence>
<dbReference type="GO" id="GO:0046677">
    <property type="term" value="P:response to antibiotic"/>
    <property type="evidence" value="ECO:0007669"/>
    <property type="project" value="TreeGrafter"/>
</dbReference>
<dbReference type="Proteomes" id="UP000269774">
    <property type="component" value="Unassembled WGS sequence"/>
</dbReference>
<evidence type="ECO:0000259" key="5">
    <source>
        <dbReference type="Pfam" id="PF25944"/>
    </source>
</evidence>
<reference evidence="7 8" key="1">
    <citation type="submission" date="2018-10" db="EMBL/GenBank/DDBJ databases">
        <title>Pseudomonas zhaodongensis NEAU-ST5-21(T) genome.</title>
        <authorList>
            <person name="Peng J."/>
            <person name="Liu Z.-P."/>
        </authorList>
    </citation>
    <scope>NUCLEOTIDE SEQUENCE [LARGE SCALE GENOMIC DNA]</scope>
    <source>
        <strain evidence="7 8">NEAU-ST5-21</strain>
    </source>
</reference>
<dbReference type="Gene3D" id="1.10.287.470">
    <property type="entry name" value="Helix hairpin bin"/>
    <property type="match status" value="1"/>
</dbReference>
<dbReference type="FunFam" id="2.40.30.170:FF:000011">
    <property type="entry name" value="Efflux RND transporter periplasmic adaptor subunit"/>
    <property type="match status" value="1"/>
</dbReference>
<evidence type="ECO:0000256" key="1">
    <source>
        <dbReference type="ARBA" id="ARBA00004519"/>
    </source>
</evidence>
<dbReference type="Pfam" id="PF25967">
    <property type="entry name" value="RND-MFP_C"/>
    <property type="match status" value="1"/>
</dbReference>
<proteinExistence type="inferred from homology"/>
<evidence type="ECO:0000313" key="8">
    <source>
        <dbReference type="Proteomes" id="UP000269774"/>
    </source>
</evidence>
<dbReference type="RefSeq" id="WP_122166416.1">
    <property type="nucleotide sequence ID" value="NZ_JAMOIB010000004.1"/>
</dbReference>
<organism evidence="7 8">
    <name type="scientific">Stutzerimonas zhaodongensis</name>
    <dbReference type="NCBI Taxonomy" id="1176257"/>
    <lineage>
        <taxon>Bacteria</taxon>
        <taxon>Pseudomonadati</taxon>
        <taxon>Pseudomonadota</taxon>
        <taxon>Gammaproteobacteria</taxon>
        <taxon>Pseudomonadales</taxon>
        <taxon>Pseudomonadaceae</taxon>
        <taxon>Stutzerimonas</taxon>
    </lineage>
</organism>
<keyword evidence="8" id="KW-1185">Reference proteome</keyword>
<dbReference type="AlphaFoldDB" id="A0A3M2HHF3"/>
<evidence type="ECO:0000256" key="3">
    <source>
        <dbReference type="ARBA" id="ARBA00023054"/>
    </source>
</evidence>
<dbReference type="EMBL" id="RFFM01000003">
    <property type="protein sequence ID" value="RMH89146.1"/>
    <property type="molecule type" value="Genomic_DNA"/>
</dbReference>
<gene>
    <name evidence="7" type="ORF">EA797_14455</name>
</gene>
<feature type="domain" description="Multidrug resistance protein MdtA-like barrel-sandwich hybrid" evidence="4">
    <location>
        <begin position="64"/>
        <end position="201"/>
    </location>
</feature>
<feature type="domain" description="Multidrug resistance protein MdtA-like beta-barrel" evidence="5">
    <location>
        <begin position="236"/>
        <end position="292"/>
    </location>
</feature>
<dbReference type="GO" id="GO:0005886">
    <property type="term" value="C:plasma membrane"/>
    <property type="evidence" value="ECO:0007669"/>
    <property type="project" value="UniProtKB-SubCell"/>
</dbReference>
<dbReference type="InterPro" id="IPR058625">
    <property type="entry name" value="MdtA-like_BSH"/>
</dbReference>
<protein>
    <submittedName>
        <fullName evidence="7">Efflux RND transporter periplasmic adaptor subunit</fullName>
    </submittedName>
</protein>
<dbReference type="Gene3D" id="2.40.30.170">
    <property type="match status" value="1"/>
</dbReference>
<comment type="similarity">
    <text evidence="2">Belongs to the membrane fusion protein (MFP) (TC 8.A.1) family.</text>
</comment>